<comment type="caution">
    <text evidence="1">The sequence shown here is derived from an EMBL/GenBank/DDBJ whole genome shotgun (WGS) entry which is preliminary data.</text>
</comment>
<dbReference type="InterPro" id="IPR032710">
    <property type="entry name" value="NTF2-like_dom_sf"/>
</dbReference>
<protein>
    <submittedName>
        <fullName evidence="1">Ester cyclase</fullName>
    </submittedName>
</protein>
<reference evidence="2" key="1">
    <citation type="submission" date="2023-07" db="EMBL/GenBank/DDBJ databases">
        <title>30 novel species of actinomycetes from the DSMZ collection.</title>
        <authorList>
            <person name="Nouioui I."/>
        </authorList>
    </citation>
    <scope>NUCLEOTIDE SEQUENCE [LARGE SCALE GENOMIC DNA]</scope>
    <source>
        <strain evidence="2">DSM 42041</strain>
    </source>
</reference>
<dbReference type="PANTHER" id="PTHR38436">
    <property type="entry name" value="POLYKETIDE CYCLASE SNOAL-LIKE DOMAIN"/>
    <property type="match status" value="1"/>
</dbReference>
<evidence type="ECO:0000313" key="2">
    <source>
        <dbReference type="Proteomes" id="UP001183414"/>
    </source>
</evidence>
<dbReference type="InterPro" id="IPR009959">
    <property type="entry name" value="Cyclase_SnoaL-like"/>
</dbReference>
<sequence>MTFLQLIDCRTDRFEEMNRLMDTWAEQTRGKRTATHEVVGRDRSDGAHFVEIVEFPSYEEAMRNSRLPETDRVFREMVALCDGMPTFTDLDVVRDETFNAETMRRFYEEVAVGGDIDVIDELYIPDHIDHDVAKEANTTVGRDVLKADVTRWRQAFDFDFTLDRQVAEGDTVVTLWTWRGRHRGDFMGIAPTGRECTMTGTTVCRFQDGKIHESWWHYDIPRLMRELGAEASA</sequence>
<dbReference type="PANTHER" id="PTHR38436:SF1">
    <property type="entry name" value="ESTER CYCLASE"/>
    <property type="match status" value="1"/>
</dbReference>
<dbReference type="Gene3D" id="3.10.450.50">
    <property type="match status" value="1"/>
</dbReference>
<dbReference type="Proteomes" id="UP001183414">
    <property type="component" value="Unassembled WGS sequence"/>
</dbReference>
<gene>
    <name evidence="1" type="ORF">RM572_17450</name>
</gene>
<accession>A0ABU2NV94</accession>
<keyword evidence="2" id="KW-1185">Reference proteome</keyword>
<dbReference type="Pfam" id="PF07366">
    <property type="entry name" value="SnoaL"/>
    <property type="match status" value="1"/>
</dbReference>
<dbReference type="RefSeq" id="WP_311674287.1">
    <property type="nucleotide sequence ID" value="NZ_JAVREQ010000015.1"/>
</dbReference>
<organism evidence="1 2">
    <name type="scientific">Streptomyces hazeniae</name>
    <dbReference type="NCBI Taxonomy" id="3075538"/>
    <lineage>
        <taxon>Bacteria</taxon>
        <taxon>Bacillati</taxon>
        <taxon>Actinomycetota</taxon>
        <taxon>Actinomycetes</taxon>
        <taxon>Kitasatosporales</taxon>
        <taxon>Streptomycetaceae</taxon>
        <taxon>Streptomyces</taxon>
    </lineage>
</organism>
<proteinExistence type="predicted"/>
<dbReference type="EMBL" id="JAVREQ010000015">
    <property type="protein sequence ID" value="MDT0380541.1"/>
    <property type="molecule type" value="Genomic_DNA"/>
</dbReference>
<name>A0ABU2NV94_9ACTN</name>
<dbReference type="SUPFAM" id="SSF54427">
    <property type="entry name" value="NTF2-like"/>
    <property type="match status" value="1"/>
</dbReference>
<evidence type="ECO:0000313" key="1">
    <source>
        <dbReference type="EMBL" id="MDT0380541.1"/>
    </source>
</evidence>